<sequence>MKMMDEDLGIERADEFATDDEENQAERVCEINDDSESDYSGHSMASDNATDDDHTIWPQSYRDSVDMYTSIASPSFGFLRGTSLTRLGSSMRLPSKRNLASDVDSLPTKPLISDLEKVVPEKLSSRKLSLNDYELPPQKKQSSFAQAVLNVYEGGYCFAICLKTWKSWFFFYAGINVLCGVGLLAAPFAVKEGGWLSLSLILLFAVIACDTGILLQKCLDSSPGLQTYPDIGQAAFGKPGRQMIAIILYMELYAACVEYTIMMGDNLSSLFPNTNMYIAGMHLNSNQLFAITSTLIILPTVWLRNLSFLAYISGSLSLLLPFIGGVLTTGLVMLCLVWIGVVDNVGFHRSGTALDLANLPVSVGIYGFCYAGHSVFPNIYSSMKEPSQFPWVLIISFFFGWVLNTGIAVCGYLMFGDSVKSQFTLNMPKQLVASKVAVWTTVVIPMTKYALTLTPVALSLEELIPSAQLQTYSVSIVIRTILVISTLVVALTVPLFASLMSLVGSFLTMLVTLIFPCVCYLSILKGRLSKLKIAVCLFYITIGVVCAYAGTYSALTRIANQTNE</sequence>
<dbReference type="EMBL" id="CM047744">
    <property type="protein sequence ID" value="KAJ0027582.1"/>
    <property type="molecule type" value="Genomic_DNA"/>
</dbReference>
<gene>
    <name evidence="1" type="ORF">Pint_35394</name>
</gene>
<proteinExistence type="predicted"/>
<protein>
    <submittedName>
        <fullName evidence="1">Uncharacterized protein</fullName>
    </submittedName>
</protein>
<accession>A0ACC0XZK6</accession>
<evidence type="ECO:0000313" key="2">
    <source>
        <dbReference type="Proteomes" id="UP001163603"/>
    </source>
</evidence>
<comment type="caution">
    <text evidence="1">The sequence shown here is derived from an EMBL/GenBank/DDBJ whole genome shotgun (WGS) entry which is preliminary data.</text>
</comment>
<name>A0ACC0XZK6_9ROSI</name>
<keyword evidence="2" id="KW-1185">Reference proteome</keyword>
<dbReference type="Proteomes" id="UP001163603">
    <property type="component" value="Chromosome 9"/>
</dbReference>
<evidence type="ECO:0000313" key="1">
    <source>
        <dbReference type="EMBL" id="KAJ0027582.1"/>
    </source>
</evidence>
<reference evidence="2" key="1">
    <citation type="journal article" date="2023" name="G3 (Bethesda)">
        <title>Genome assembly and association tests identify interacting loci associated with vigor, precocity, and sex in interspecific pistachio rootstocks.</title>
        <authorList>
            <person name="Palmer W."/>
            <person name="Jacygrad E."/>
            <person name="Sagayaradj S."/>
            <person name="Cavanaugh K."/>
            <person name="Han R."/>
            <person name="Bertier L."/>
            <person name="Beede B."/>
            <person name="Kafkas S."/>
            <person name="Golino D."/>
            <person name="Preece J."/>
            <person name="Michelmore R."/>
        </authorList>
    </citation>
    <scope>NUCLEOTIDE SEQUENCE [LARGE SCALE GENOMIC DNA]</scope>
</reference>
<organism evidence="1 2">
    <name type="scientific">Pistacia integerrima</name>
    <dbReference type="NCBI Taxonomy" id="434235"/>
    <lineage>
        <taxon>Eukaryota</taxon>
        <taxon>Viridiplantae</taxon>
        <taxon>Streptophyta</taxon>
        <taxon>Embryophyta</taxon>
        <taxon>Tracheophyta</taxon>
        <taxon>Spermatophyta</taxon>
        <taxon>Magnoliopsida</taxon>
        <taxon>eudicotyledons</taxon>
        <taxon>Gunneridae</taxon>
        <taxon>Pentapetalae</taxon>
        <taxon>rosids</taxon>
        <taxon>malvids</taxon>
        <taxon>Sapindales</taxon>
        <taxon>Anacardiaceae</taxon>
        <taxon>Pistacia</taxon>
    </lineage>
</organism>